<keyword evidence="4" id="KW-1185">Reference proteome</keyword>
<gene>
    <name evidence="3" type="ORF">P9989_01375</name>
</gene>
<dbReference type="PANTHER" id="PTHR46246:SF1">
    <property type="entry name" value="GUANOSINE-3',5'-BIS(DIPHOSPHATE) 3'-PYROPHOSPHOHYDROLASE MESH1"/>
    <property type="match status" value="1"/>
</dbReference>
<feature type="region of interest" description="Disordered" evidence="1">
    <location>
        <begin position="1"/>
        <end position="20"/>
    </location>
</feature>
<dbReference type="SUPFAM" id="SSF109604">
    <property type="entry name" value="HD-domain/PDEase-like"/>
    <property type="match status" value="1"/>
</dbReference>
<dbReference type="Gene3D" id="1.10.3210.10">
    <property type="entry name" value="Hypothetical protein af1432"/>
    <property type="match status" value="1"/>
</dbReference>
<dbReference type="Pfam" id="PF13328">
    <property type="entry name" value="HD_4"/>
    <property type="match status" value="1"/>
</dbReference>
<dbReference type="SMART" id="SM00471">
    <property type="entry name" value="HDc"/>
    <property type="match status" value="1"/>
</dbReference>
<dbReference type="CDD" id="cd00077">
    <property type="entry name" value="HDc"/>
    <property type="match status" value="1"/>
</dbReference>
<organism evidence="3 4">
    <name type="scientific">Halobacillus naozhouensis</name>
    <dbReference type="NCBI Taxonomy" id="554880"/>
    <lineage>
        <taxon>Bacteria</taxon>
        <taxon>Bacillati</taxon>
        <taxon>Bacillota</taxon>
        <taxon>Bacilli</taxon>
        <taxon>Bacillales</taxon>
        <taxon>Bacillaceae</taxon>
        <taxon>Halobacillus</taxon>
    </lineage>
</organism>
<feature type="compositionally biased region" description="Basic and acidic residues" evidence="1">
    <location>
        <begin position="1"/>
        <end position="13"/>
    </location>
</feature>
<evidence type="ECO:0000313" key="3">
    <source>
        <dbReference type="EMBL" id="WFT75087.1"/>
    </source>
</evidence>
<dbReference type="InterPro" id="IPR003607">
    <property type="entry name" value="HD/PDEase_dom"/>
</dbReference>
<evidence type="ECO:0000256" key="1">
    <source>
        <dbReference type="SAM" id="MobiDB-lite"/>
    </source>
</evidence>
<feature type="domain" description="HD/PDEase" evidence="2">
    <location>
        <begin position="21"/>
        <end position="127"/>
    </location>
</feature>
<evidence type="ECO:0000259" key="2">
    <source>
        <dbReference type="SMART" id="SM00471"/>
    </source>
</evidence>
<dbReference type="PANTHER" id="PTHR46246">
    <property type="entry name" value="GUANOSINE-3',5'-BIS(DIPHOSPHATE) 3'-PYROPHOSPHOHYDROLASE MESH1"/>
    <property type="match status" value="1"/>
</dbReference>
<accession>A0ABY8J0G4</accession>
<dbReference type="EMBL" id="CP121671">
    <property type="protein sequence ID" value="WFT75087.1"/>
    <property type="molecule type" value="Genomic_DNA"/>
</dbReference>
<dbReference type="RefSeq" id="WP_283077056.1">
    <property type="nucleotide sequence ID" value="NZ_CP121671.1"/>
</dbReference>
<sequence length="180" mass="20935">MIEKAKQFAEKAHQGQKRKNSDTDYIIHPIQVAATLKSAGYREEVICAGYLHDVVEDTMYELADIEREFTKKVRDLVAAHTEDKSKSWQERKQHTVDNVRMGSLEVKCLIVADKLDNLLSLEKDFERDGDALWKHFNAGYLQQKWYNTSIAENMTKGITSGDIPEFFHVYQETVDRFFQK</sequence>
<proteinExistence type="predicted"/>
<dbReference type="Proteomes" id="UP001221597">
    <property type="component" value="Chromosome"/>
</dbReference>
<name>A0ABY8J0G4_9BACI</name>
<evidence type="ECO:0000313" key="4">
    <source>
        <dbReference type="Proteomes" id="UP001221597"/>
    </source>
</evidence>
<dbReference type="InterPro" id="IPR052194">
    <property type="entry name" value="MESH1"/>
</dbReference>
<reference evidence="3 4" key="1">
    <citation type="submission" date="2023-04" db="EMBL/GenBank/DDBJ databases">
        <title>Genome sequence of Halobacillus naozhouensis KACC 21980.</title>
        <authorList>
            <person name="Kim S."/>
            <person name="Heo J."/>
            <person name="Kwon S.-W."/>
        </authorList>
    </citation>
    <scope>NUCLEOTIDE SEQUENCE [LARGE SCALE GENOMIC DNA]</scope>
    <source>
        <strain evidence="3 4">KCTC 13234</strain>
    </source>
</reference>
<protein>
    <submittedName>
        <fullName evidence="3">HD domain-containing protein</fullName>
    </submittedName>
</protein>